<keyword evidence="6 9" id="KW-0472">Membrane</keyword>
<keyword evidence="4" id="KW-0732">Signal</keyword>
<feature type="non-terminal residue" evidence="11">
    <location>
        <position position="737"/>
    </location>
</feature>
<dbReference type="Pfam" id="PF16578">
    <property type="entry name" value="IL17R_fnIII_D2"/>
    <property type="match status" value="1"/>
</dbReference>
<dbReference type="SUPFAM" id="SSF110581">
    <property type="entry name" value="Indigoidine synthase A-like"/>
    <property type="match status" value="1"/>
</dbReference>
<dbReference type="Pfam" id="PF16556">
    <property type="entry name" value="IL17R_fnIII_D1"/>
    <property type="match status" value="1"/>
</dbReference>
<evidence type="ECO:0000256" key="4">
    <source>
        <dbReference type="ARBA" id="ARBA00022729"/>
    </source>
</evidence>
<dbReference type="InterPro" id="IPR038683">
    <property type="entry name" value="IL17RA/B_FnIII-like_1_sf"/>
</dbReference>
<dbReference type="Gene3D" id="2.60.40.2150">
    <property type="entry name" value="Interleukin-17 receptor A/B, fibronectin-III-like domain 2"/>
    <property type="match status" value="1"/>
</dbReference>
<dbReference type="Gene3D" id="2.60.40.2160">
    <property type="entry name" value="Interleukin-17 receptor A/B, fibronectin-III-like domain 1"/>
    <property type="match status" value="1"/>
</dbReference>
<dbReference type="Gene3D" id="3.40.1790.10">
    <property type="entry name" value="Indigoidine synthase domain"/>
    <property type="match status" value="1"/>
</dbReference>
<feature type="domain" description="SEFIR" evidence="10">
    <location>
        <begin position="330"/>
        <end position="486"/>
    </location>
</feature>
<dbReference type="InterPro" id="IPR039465">
    <property type="entry name" value="IL-17_rcpt-like"/>
</dbReference>
<evidence type="ECO:0000256" key="3">
    <source>
        <dbReference type="ARBA" id="ARBA00022692"/>
    </source>
</evidence>
<keyword evidence="2" id="KW-1003">Cell membrane</keyword>
<evidence type="ECO:0000259" key="10">
    <source>
        <dbReference type="PROSITE" id="PS51534"/>
    </source>
</evidence>
<evidence type="ECO:0000256" key="1">
    <source>
        <dbReference type="ARBA" id="ARBA00004251"/>
    </source>
</evidence>
<dbReference type="PROSITE" id="PS51534">
    <property type="entry name" value="SEFIR"/>
    <property type="match status" value="1"/>
</dbReference>
<accession>A0ABV0V1T9</accession>
<evidence type="ECO:0000256" key="8">
    <source>
        <dbReference type="ARBA" id="ARBA00023180"/>
    </source>
</evidence>
<keyword evidence="7" id="KW-0675">Receptor</keyword>
<evidence type="ECO:0000256" key="6">
    <source>
        <dbReference type="ARBA" id="ARBA00023136"/>
    </source>
</evidence>
<dbReference type="InterPro" id="IPR032356">
    <property type="entry name" value="IL17R_A/B_N"/>
</dbReference>
<evidence type="ECO:0000313" key="11">
    <source>
        <dbReference type="EMBL" id="MEQ2250625.1"/>
    </source>
</evidence>
<evidence type="ECO:0000256" key="5">
    <source>
        <dbReference type="ARBA" id="ARBA00022989"/>
    </source>
</evidence>
<organism evidence="11 12">
    <name type="scientific">Ilyodon furcidens</name>
    <name type="common">goldbreast splitfin</name>
    <dbReference type="NCBI Taxonomy" id="33524"/>
    <lineage>
        <taxon>Eukaryota</taxon>
        <taxon>Metazoa</taxon>
        <taxon>Chordata</taxon>
        <taxon>Craniata</taxon>
        <taxon>Vertebrata</taxon>
        <taxon>Euteleostomi</taxon>
        <taxon>Actinopterygii</taxon>
        <taxon>Neopterygii</taxon>
        <taxon>Teleostei</taxon>
        <taxon>Neoteleostei</taxon>
        <taxon>Acanthomorphata</taxon>
        <taxon>Ovalentaria</taxon>
        <taxon>Atherinomorphae</taxon>
        <taxon>Cyprinodontiformes</taxon>
        <taxon>Goodeidae</taxon>
        <taxon>Ilyodon</taxon>
    </lineage>
</organism>
<dbReference type="Gene3D" id="3.40.50.11530">
    <property type="match status" value="1"/>
</dbReference>
<dbReference type="EMBL" id="JAHRIQ010092826">
    <property type="protein sequence ID" value="MEQ2250625.1"/>
    <property type="molecule type" value="Genomic_DNA"/>
</dbReference>
<evidence type="ECO:0000313" key="12">
    <source>
        <dbReference type="Proteomes" id="UP001482620"/>
    </source>
</evidence>
<dbReference type="Proteomes" id="UP001482620">
    <property type="component" value="Unassembled WGS sequence"/>
</dbReference>
<dbReference type="InterPro" id="IPR013568">
    <property type="entry name" value="SEFIR_dom"/>
</dbReference>
<sequence>MAGLTASSSPSSLRILDVVCNQTGLHHCTVSNCSDMDKVPRQNACTGPQEVFVQIKTSMGQDGPVPVMNVAWDLKADASIYRIHGTEIKVTEENTNHSVCVQFHYSVGDLLNPSHKRWTFSLDVLVKPKHTYTTVVLNLPEPQKGHYRMTNRTTIPGCEDQRIKKAQLCQENGSLWDPRITVFTEKENLILVEFYSSEFSERYRVFIQSGSLNDSQWVFKENRTLLNVTLWRGFSQLSQCEMLITIQPFFICCKNNCESARKTVKLSQSYIFASCSSTTGSKFIEICLVLLLIFVGFLVYFLQKAFRRGPPTTSPSADQQQPEVVQVQERKRVLVIYSLDHLLYKNIVLKLASFLAAKCGTDVVLDMLDSTRLGVLGSIQWLEWHKEQIERSSDKILILCSRGVKAKWRAMCGGKQVFLREDALSPIGDTLTPSLTLLVPYFIRSASFEKYIVAYFDDIFSEEDIPLPFKITVRYKLMKQFEEVFFRILNTEKHEPGRVKQIDGLSEDTYHECPSGRALKDAIEAFHEYQLEHPHWFQEELLECPELEDEEATAASDEKQIMTITDHLTYSVLNSVQIISDMEIQDCAVTCLGQSLAPWPKFVAFLLDWRSLIRMRILKRVSQLFLRREGKTFYSTMWTKEFLFKVHPSVSQAVAQNKPVVALESTIITHGMPYPHNLSTAKEVEAIVRDEGATPATVGVIEGEICVGLSSEELEHLARFKSPLKVSRRDLPYVISK</sequence>
<dbReference type="Pfam" id="PF08357">
    <property type="entry name" value="SEFIR"/>
    <property type="match status" value="1"/>
</dbReference>
<keyword evidence="5 9" id="KW-1133">Transmembrane helix</keyword>
<dbReference type="Pfam" id="PF04227">
    <property type="entry name" value="Indigoidine_A"/>
    <property type="match status" value="1"/>
</dbReference>
<keyword evidence="12" id="KW-1185">Reference proteome</keyword>
<gene>
    <name evidence="11" type="ORF">ILYODFUR_002887</name>
</gene>
<dbReference type="InterPro" id="IPR007342">
    <property type="entry name" value="PsuG"/>
</dbReference>
<dbReference type="PANTHER" id="PTHR15583">
    <property type="entry name" value="INTERLEUKIN-17 RECEPTOR"/>
    <property type="match status" value="1"/>
</dbReference>
<comment type="subcellular location">
    <subcellularLocation>
        <location evidence="1">Cell membrane</location>
        <topology evidence="1">Single-pass type I membrane protein</topology>
    </subcellularLocation>
</comment>
<dbReference type="PANTHER" id="PTHR15583:SF22">
    <property type="entry name" value="INTERLEUKIN-17 RECEPTOR A-LIKE"/>
    <property type="match status" value="1"/>
</dbReference>
<reference evidence="11 12" key="1">
    <citation type="submission" date="2021-06" db="EMBL/GenBank/DDBJ databases">
        <authorList>
            <person name="Palmer J.M."/>
        </authorList>
    </citation>
    <scope>NUCLEOTIDE SEQUENCE [LARGE SCALE GENOMIC DNA]</scope>
    <source>
        <strain evidence="12">if_2019</strain>
        <tissue evidence="11">Muscle</tissue>
    </source>
</reference>
<evidence type="ECO:0000256" key="7">
    <source>
        <dbReference type="ARBA" id="ARBA00023170"/>
    </source>
</evidence>
<evidence type="ECO:0000256" key="2">
    <source>
        <dbReference type="ARBA" id="ARBA00022475"/>
    </source>
</evidence>
<comment type="caution">
    <text evidence="11">The sequence shown here is derived from an EMBL/GenBank/DDBJ whole genome shotgun (WGS) entry which is preliminary data.</text>
</comment>
<keyword evidence="3 9" id="KW-0812">Transmembrane</keyword>
<proteinExistence type="predicted"/>
<feature type="transmembrane region" description="Helical" evidence="9">
    <location>
        <begin position="283"/>
        <end position="302"/>
    </location>
</feature>
<dbReference type="InterPro" id="IPR043046">
    <property type="entry name" value="IL17RA/B_FnIII-like_2_sf"/>
</dbReference>
<evidence type="ECO:0000256" key="9">
    <source>
        <dbReference type="SAM" id="Phobius"/>
    </source>
</evidence>
<keyword evidence="8" id="KW-0325">Glycoprotein</keyword>
<name>A0ABV0V1T9_9TELE</name>
<protein>
    <recommendedName>
        <fullName evidence="10">SEFIR domain-containing protein</fullName>
    </recommendedName>
</protein>
<dbReference type="InterPro" id="IPR022830">
    <property type="entry name" value="Indigdn_synthA-like"/>
</dbReference>